<keyword evidence="11" id="KW-1185">Reference proteome</keyword>
<proteinExistence type="predicted"/>
<keyword evidence="2" id="KW-0479">Metal-binding</keyword>
<dbReference type="CDD" id="cd00067">
    <property type="entry name" value="GAL4"/>
    <property type="match status" value="1"/>
</dbReference>
<dbReference type="GO" id="GO:0008270">
    <property type="term" value="F:zinc ion binding"/>
    <property type="evidence" value="ECO:0007669"/>
    <property type="project" value="InterPro"/>
</dbReference>
<comment type="caution">
    <text evidence="10">The sequence shown here is derived from an EMBL/GenBank/DDBJ whole genome shotgun (WGS) entry which is preliminary data.</text>
</comment>
<feature type="compositionally biased region" description="Polar residues" evidence="8">
    <location>
        <begin position="114"/>
        <end position="137"/>
    </location>
</feature>
<feature type="coiled-coil region" evidence="7">
    <location>
        <begin position="73"/>
        <end position="100"/>
    </location>
</feature>
<evidence type="ECO:0000256" key="8">
    <source>
        <dbReference type="SAM" id="MobiDB-lite"/>
    </source>
</evidence>
<dbReference type="SMART" id="SM00066">
    <property type="entry name" value="GAL4"/>
    <property type="match status" value="1"/>
</dbReference>
<dbReference type="GO" id="GO:0006351">
    <property type="term" value="P:DNA-templated transcription"/>
    <property type="evidence" value="ECO:0007669"/>
    <property type="project" value="InterPro"/>
</dbReference>
<feature type="region of interest" description="Disordered" evidence="8">
    <location>
        <begin position="114"/>
        <end position="144"/>
    </location>
</feature>
<dbReference type="GO" id="GO:0003677">
    <property type="term" value="F:DNA binding"/>
    <property type="evidence" value="ECO:0007669"/>
    <property type="project" value="UniProtKB-KW"/>
</dbReference>
<dbReference type="Proteomes" id="UP001227192">
    <property type="component" value="Unassembled WGS sequence"/>
</dbReference>
<feature type="compositionally biased region" description="Low complexity" evidence="8">
    <location>
        <begin position="194"/>
        <end position="209"/>
    </location>
</feature>
<keyword evidence="5" id="KW-0804">Transcription</keyword>
<organism evidence="10 11">
    <name type="scientific">Penicillium thymicola</name>
    <dbReference type="NCBI Taxonomy" id="293382"/>
    <lineage>
        <taxon>Eukaryota</taxon>
        <taxon>Fungi</taxon>
        <taxon>Dikarya</taxon>
        <taxon>Ascomycota</taxon>
        <taxon>Pezizomycotina</taxon>
        <taxon>Eurotiomycetes</taxon>
        <taxon>Eurotiomycetidae</taxon>
        <taxon>Eurotiales</taxon>
        <taxon>Aspergillaceae</taxon>
        <taxon>Penicillium</taxon>
    </lineage>
</organism>
<sequence>MADPVGQAGTTHSRSSAPRVRLTCEACRQRKVKCDKSSPCTSCQRLGLVCVPVERARLPRGRTRKPERIVGSDKELSERVARLEKLLKKVANEREEELQVASTLTVPAYPYTQQQSTADTSNAGPNIRQDQNDNLPATGQPHLPRPSTAYVGGPFWEDIMQQTQELRSVLEGRLENEDHAVKDSASGFGTSLVSSESPESSSNSPQANSRLNLQPQIRHRLCDIFFRNVDPLFKILHRPSLQAFIKDEKPYLDYEQDHQAPATLASAIYLCAVCTLEEGECQSIFNTSKMIVVAEFQRETELALARADFVTTNDLTVLQAYIISLLAARSQDQSRRVWTMLSMALRVGQALSLHIPHPPFTVRPFEHEMRKRAWLGIGLLDVAASLDRASEPMMQSAWLDYNPPSNINDEDLWFDMPGPIPKHIDGTFTDMTHTLIIAASASVARTLAFSDLTEPAVTILSLRQQVVHGFQQKTSDLLSGCRPDLSDFQWYAQKTAGVMGSWLQLASLRPLQRSYNFIPPKIQENALLKIAADNLLWSQEAYNYPGARPWRWYVSMWVPWHALAVALAELCVCKNSAVMLKYWTVVDDVYQRSRLIIADSEQGMLWKPLERLMTQAKTRRSELLGADVDASHQPVCQYAFDSIATGPFSKQPENQQNQQNITDFSLDLGQAVDAPRDSHVAEVPTSFAPVPWPNVWDAMDLSDPTLQSGSDDTAWLSYENFIENVYDSTHPVQQFNSDSIQNQFTLEVPIRHHPSLLPIEWLSEAEGSSYYNIAPLKKYFVHCRSQEEVIRNTKRQSDCQKISCRERAKLAVQRLQNLKSILEWTQSDALYKLEPWPWKSESAKECVTTHGPNELALKMDRRRSVGRIGNPYLKT</sequence>
<keyword evidence="4" id="KW-0238">DNA-binding</keyword>
<evidence type="ECO:0000256" key="7">
    <source>
        <dbReference type="SAM" id="Coils"/>
    </source>
</evidence>
<dbReference type="SUPFAM" id="SSF57701">
    <property type="entry name" value="Zn2/Cys6 DNA-binding domain"/>
    <property type="match status" value="1"/>
</dbReference>
<dbReference type="GO" id="GO:0000981">
    <property type="term" value="F:DNA-binding transcription factor activity, RNA polymerase II-specific"/>
    <property type="evidence" value="ECO:0007669"/>
    <property type="project" value="InterPro"/>
</dbReference>
<reference evidence="10" key="2">
    <citation type="journal article" date="2016" name="Fungal Biol.">
        <title>Ochratoxin A production by Penicillium thymicola.</title>
        <authorList>
            <person name="Nguyen H.D.T."/>
            <person name="McMullin D.R."/>
            <person name="Ponomareva E."/>
            <person name="Riley R."/>
            <person name="Pomraning K.R."/>
            <person name="Baker S.E."/>
            <person name="Seifert K.A."/>
        </authorList>
    </citation>
    <scope>NUCLEOTIDE SEQUENCE</scope>
    <source>
        <strain evidence="10">DAOM 180753</strain>
    </source>
</reference>
<evidence type="ECO:0000256" key="5">
    <source>
        <dbReference type="ARBA" id="ARBA00023163"/>
    </source>
</evidence>
<evidence type="ECO:0000256" key="3">
    <source>
        <dbReference type="ARBA" id="ARBA00023015"/>
    </source>
</evidence>
<accession>A0AAI9X6X7</accession>
<feature type="domain" description="Zn(2)-C6 fungal-type" evidence="9">
    <location>
        <begin position="23"/>
        <end position="51"/>
    </location>
</feature>
<evidence type="ECO:0000256" key="6">
    <source>
        <dbReference type="ARBA" id="ARBA00023242"/>
    </source>
</evidence>
<evidence type="ECO:0000313" key="10">
    <source>
        <dbReference type="EMBL" id="KAJ9485759.1"/>
    </source>
</evidence>
<feature type="region of interest" description="Disordered" evidence="8">
    <location>
        <begin position="180"/>
        <end position="211"/>
    </location>
</feature>
<evidence type="ECO:0000256" key="1">
    <source>
        <dbReference type="ARBA" id="ARBA00004123"/>
    </source>
</evidence>
<name>A0AAI9X6X7_PENTH</name>
<dbReference type="AlphaFoldDB" id="A0AAI9X6X7"/>
<dbReference type="Pfam" id="PF04082">
    <property type="entry name" value="Fungal_trans"/>
    <property type="match status" value="1"/>
</dbReference>
<dbReference type="Gene3D" id="4.10.240.10">
    <property type="entry name" value="Zn(2)-C6 fungal-type DNA-binding domain"/>
    <property type="match status" value="1"/>
</dbReference>
<dbReference type="EMBL" id="LACB01000248">
    <property type="protein sequence ID" value="KAJ9485759.1"/>
    <property type="molecule type" value="Genomic_DNA"/>
</dbReference>
<dbReference type="PANTHER" id="PTHR31001">
    <property type="entry name" value="UNCHARACTERIZED TRANSCRIPTIONAL REGULATORY PROTEIN"/>
    <property type="match status" value="1"/>
</dbReference>
<dbReference type="GO" id="GO:0005634">
    <property type="term" value="C:nucleus"/>
    <property type="evidence" value="ECO:0007669"/>
    <property type="project" value="UniProtKB-SubCell"/>
</dbReference>
<dbReference type="InterPro" id="IPR001138">
    <property type="entry name" value="Zn2Cys6_DnaBD"/>
</dbReference>
<dbReference type="InterPro" id="IPR050613">
    <property type="entry name" value="Sec_Metabolite_Reg"/>
</dbReference>
<dbReference type="CDD" id="cd12148">
    <property type="entry name" value="fungal_TF_MHR"/>
    <property type="match status" value="1"/>
</dbReference>
<evidence type="ECO:0000313" key="11">
    <source>
        <dbReference type="Proteomes" id="UP001227192"/>
    </source>
</evidence>
<evidence type="ECO:0000256" key="2">
    <source>
        <dbReference type="ARBA" id="ARBA00022723"/>
    </source>
</evidence>
<keyword evidence="7" id="KW-0175">Coiled coil</keyword>
<dbReference type="InterPro" id="IPR036864">
    <property type="entry name" value="Zn2-C6_fun-type_DNA-bd_sf"/>
</dbReference>
<comment type="subcellular location">
    <subcellularLocation>
        <location evidence="1">Nucleus</location>
    </subcellularLocation>
</comment>
<keyword evidence="6" id="KW-0539">Nucleus</keyword>
<dbReference type="PROSITE" id="PS50048">
    <property type="entry name" value="ZN2_CY6_FUNGAL_2"/>
    <property type="match status" value="1"/>
</dbReference>
<protein>
    <recommendedName>
        <fullName evidence="9">Zn(2)-C6 fungal-type domain-containing protein</fullName>
    </recommendedName>
</protein>
<dbReference type="InterPro" id="IPR007219">
    <property type="entry name" value="XnlR_reg_dom"/>
</dbReference>
<dbReference type="Pfam" id="PF00172">
    <property type="entry name" value="Zn_clus"/>
    <property type="match status" value="1"/>
</dbReference>
<evidence type="ECO:0000256" key="4">
    <source>
        <dbReference type="ARBA" id="ARBA00023125"/>
    </source>
</evidence>
<evidence type="ECO:0000259" key="9">
    <source>
        <dbReference type="PROSITE" id="PS50048"/>
    </source>
</evidence>
<gene>
    <name evidence="10" type="ORF">VN97_g7598</name>
</gene>
<reference evidence="10" key="1">
    <citation type="submission" date="2015-06" db="EMBL/GenBank/DDBJ databases">
        <authorList>
            <person name="Nguyen H."/>
        </authorList>
    </citation>
    <scope>NUCLEOTIDE SEQUENCE</scope>
    <source>
        <strain evidence="10">DAOM 180753</strain>
    </source>
</reference>
<dbReference type="PROSITE" id="PS00463">
    <property type="entry name" value="ZN2_CY6_FUNGAL_1"/>
    <property type="match status" value="1"/>
</dbReference>
<keyword evidence="3" id="KW-0805">Transcription regulation</keyword>
<dbReference type="PANTHER" id="PTHR31001:SF50">
    <property type="entry name" value="ZN(II)2CYS6 TRANSCRIPTION FACTOR (EUROFUNG)"/>
    <property type="match status" value="1"/>
</dbReference>